<dbReference type="AlphaFoldDB" id="A0A5J6V3H1"/>
<feature type="transmembrane region" description="Helical" evidence="1">
    <location>
        <begin position="73"/>
        <end position="92"/>
    </location>
</feature>
<evidence type="ECO:0000256" key="1">
    <source>
        <dbReference type="SAM" id="Phobius"/>
    </source>
</evidence>
<evidence type="ECO:0000313" key="2">
    <source>
        <dbReference type="EMBL" id="QFG68490.1"/>
    </source>
</evidence>
<accession>A0A5J6V3H1</accession>
<evidence type="ECO:0000313" key="3">
    <source>
        <dbReference type="Proteomes" id="UP000326546"/>
    </source>
</evidence>
<name>A0A5J6V3H1_9MICO</name>
<dbReference type="KEGG" id="serw:FY030_06980"/>
<protein>
    <submittedName>
        <fullName evidence="2">Uncharacterized protein</fullName>
    </submittedName>
</protein>
<keyword evidence="1" id="KW-1133">Transmembrane helix</keyword>
<proteinExistence type="predicted"/>
<keyword evidence="1" id="KW-0472">Membrane</keyword>
<gene>
    <name evidence="2" type="ORF">FY030_06980</name>
</gene>
<sequence length="165" mass="17882">MTTYTSEEDFVPTSDDRSIVLGDTLRDLAVVTLISVPLQLIATDLTVLQVLAGLAALYVVCILGLLLTKYLPFYLPSVAWISLVGIVLTLPFMPWAEWFTGLVVGIDFLAMAVPALAYAGLAISKLELDVMRRSGWKILIVAILVFIGTYVGSAAIADLTLRFTT</sequence>
<keyword evidence="1" id="KW-0812">Transmembrane</keyword>
<feature type="transmembrane region" description="Helical" evidence="1">
    <location>
        <begin position="135"/>
        <end position="157"/>
    </location>
</feature>
<feature type="transmembrane region" description="Helical" evidence="1">
    <location>
        <begin position="98"/>
        <end position="123"/>
    </location>
</feature>
<keyword evidence="3" id="KW-1185">Reference proteome</keyword>
<dbReference type="OrthoDB" id="5451070at2"/>
<reference evidence="2 3" key="1">
    <citation type="submission" date="2019-09" db="EMBL/GenBank/DDBJ databases">
        <title>Serinicoccus pratensis sp. nov., isolated from meadow soil.</title>
        <authorList>
            <person name="Zhang W."/>
        </authorList>
    </citation>
    <scope>NUCLEOTIDE SEQUENCE [LARGE SCALE GENOMIC DNA]</scope>
    <source>
        <strain evidence="2 3">W204</strain>
    </source>
</reference>
<organism evidence="2 3">
    <name type="scientific">Ornithinimicrobium pratense</name>
    <dbReference type="NCBI Taxonomy" id="2593973"/>
    <lineage>
        <taxon>Bacteria</taxon>
        <taxon>Bacillati</taxon>
        <taxon>Actinomycetota</taxon>
        <taxon>Actinomycetes</taxon>
        <taxon>Micrococcales</taxon>
        <taxon>Ornithinimicrobiaceae</taxon>
        <taxon>Ornithinimicrobium</taxon>
    </lineage>
</organism>
<feature type="transmembrane region" description="Helical" evidence="1">
    <location>
        <begin position="47"/>
        <end position="66"/>
    </location>
</feature>
<dbReference type="EMBL" id="CP044427">
    <property type="protein sequence ID" value="QFG68490.1"/>
    <property type="molecule type" value="Genomic_DNA"/>
</dbReference>
<dbReference type="Proteomes" id="UP000326546">
    <property type="component" value="Chromosome"/>
</dbReference>
<dbReference type="RefSeq" id="WP_158060878.1">
    <property type="nucleotide sequence ID" value="NZ_CP044427.1"/>
</dbReference>